<feature type="region of interest" description="Disordered" evidence="12">
    <location>
        <begin position="299"/>
        <end position="328"/>
    </location>
</feature>
<dbReference type="OrthoDB" id="195817at2759"/>
<evidence type="ECO:0000256" key="13">
    <source>
        <dbReference type="SAM" id="Phobius"/>
    </source>
</evidence>
<dbReference type="AlphaFoldDB" id="A0A9W7B689"/>
<feature type="transmembrane region" description="Helical" evidence="13">
    <location>
        <begin position="101"/>
        <end position="120"/>
    </location>
</feature>
<reference evidence="15" key="1">
    <citation type="journal article" date="2023" name="Commun. Biol.">
        <title>Genome analysis of Parmales, the sister group of diatoms, reveals the evolutionary specialization of diatoms from phago-mixotrophs to photoautotrophs.</title>
        <authorList>
            <person name="Ban H."/>
            <person name="Sato S."/>
            <person name="Yoshikawa S."/>
            <person name="Yamada K."/>
            <person name="Nakamura Y."/>
            <person name="Ichinomiya M."/>
            <person name="Sato N."/>
            <person name="Blanc-Mathieu R."/>
            <person name="Endo H."/>
            <person name="Kuwata A."/>
            <person name="Ogata H."/>
        </authorList>
    </citation>
    <scope>NUCLEOTIDE SEQUENCE [LARGE SCALE GENOMIC DNA]</scope>
    <source>
        <strain evidence="15">NIES 3701</strain>
    </source>
</reference>
<keyword evidence="9" id="KW-0406">Ion transport</keyword>
<evidence type="ECO:0000256" key="6">
    <source>
        <dbReference type="ARBA" id="ARBA00022826"/>
    </source>
</evidence>
<evidence type="ECO:0000256" key="8">
    <source>
        <dbReference type="ARBA" id="ARBA00022989"/>
    </source>
</evidence>
<accession>A0A9W7B689</accession>
<evidence type="ECO:0000256" key="3">
    <source>
        <dbReference type="ARBA" id="ARBA00022448"/>
    </source>
</evidence>
<evidence type="ECO:0000256" key="5">
    <source>
        <dbReference type="ARBA" id="ARBA00022692"/>
    </source>
</evidence>
<dbReference type="GO" id="GO:0042802">
    <property type="term" value="F:identical protein binding"/>
    <property type="evidence" value="ECO:0007669"/>
    <property type="project" value="InterPro"/>
</dbReference>
<comment type="subcellular location">
    <subcellularLocation>
        <location evidence="1">Endomembrane system</location>
        <topology evidence="1">Multi-pass membrane protein</topology>
    </subcellularLocation>
</comment>
<comment type="similarity">
    <text evidence="2">Belongs to the TMEM38 family.</text>
</comment>
<evidence type="ECO:0000256" key="11">
    <source>
        <dbReference type="ARBA" id="ARBA00023303"/>
    </source>
</evidence>
<comment type="caution">
    <text evidence="14">The sequence shown here is derived from an EMBL/GenBank/DDBJ whole genome shotgun (WGS) entry which is preliminary data.</text>
</comment>
<organism evidence="14 15">
    <name type="scientific">Triparma strigata</name>
    <dbReference type="NCBI Taxonomy" id="1606541"/>
    <lineage>
        <taxon>Eukaryota</taxon>
        <taxon>Sar</taxon>
        <taxon>Stramenopiles</taxon>
        <taxon>Ochrophyta</taxon>
        <taxon>Bolidophyceae</taxon>
        <taxon>Parmales</taxon>
        <taxon>Triparmaceae</taxon>
        <taxon>Triparma</taxon>
    </lineage>
</organism>
<dbReference type="EMBL" id="BRXY01000247">
    <property type="protein sequence ID" value="GMH80634.1"/>
    <property type="molecule type" value="Genomic_DNA"/>
</dbReference>
<evidence type="ECO:0000256" key="2">
    <source>
        <dbReference type="ARBA" id="ARBA00005766"/>
    </source>
</evidence>
<name>A0A9W7B689_9STRA</name>
<evidence type="ECO:0000256" key="9">
    <source>
        <dbReference type="ARBA" id="ARBA00023065"/>
    </source>
</evidence>
<keyword evidence="6" id="KW-0631">Potassium channel</keyword>
<sequence length="328" mass="36068">MPLALLPPLQKMDVVMETLSSLWTSFPGIIDLLKSNYSWSQENLNFFMAVSAVMAVRAADDKLRQSQSKGNPWMYNLTHATLIGFGGGAFAPLLLARPSGLLAGGDFVALSSFVAYWLVFHSPFDVGYSVFSFLPLKIWTVLTSQLFKAGGICSYCNLGMGMFNATKYYPVPIMGPILTATLLGNVGPVFRLGWSKWFEKGMPANFENGLWLGGFYHLYVNDTTGFLGVTLRSLIKSVPMVSEFLDTFFSSDEEFARVFVGFYMVAYGVLKLPEFLGPDFNPFPASKVVVTVLNLNSRDGPVAKKSKTKSKQAATAPATKKKKSKKVD</sequence>
<keyword evidence="4" id="KW-0633">Potassium transport</keyword>
<evidence type="ECO:0000256" key="7">
    <source>
        <dbReference type="ARBA" id="ARBA00022958"/>
    </source>
</evidence>
<keyword evidence="11" id="KW-0407">Ion channel</keyword>
<proteinExistence type="inferred from homology"/>
<keyword evidence="7" id="KW-0630">Potassium</keyword>
<dbReference type="InterPro" id="IPR007866">
    <property type="entry name" value="TRIC_channel"/>
</dbReference>
<keyword evidence="5 13" id="KW-0812">Transmembrane</keyword>
<dbReference type="GO" id="GO:0016020">
    <property type="term" value="C:membrane"/>
    <property type="evidence" value="ECO:0007669"/>
    <property type="project" value="InterPro"/>
</dbReference>
<dbReference type="Proteomes" id="UP001165085">
    <property type="component" value="Unassembled WGS sequence"/>
</dbReference>
<feature type="compositionally biased region" description="Basic residues" evidence="12">
    <location>
        <begin position="319"/>
        <end position="328"/>
    </location>
</feature>
<feature type="transmembrane region" description="Helical" evidence="13">
    <location>
        <begin position="168"/>
        <end position="190"/>
    </location>
</feature>
<evidence type="ECO:0000256" key="4">
    <source>
        <dbReference type="ARBA" id="ARBA00022538"/>
    </source>
</evidence>
<keyword evidence="8 13" id="KW-1133">Transmembrane helix</keyword>
<evidence type="ECO:0000256" key="12">
    <source>
        <dbReference type="SAM" id="MobiDB-lite"/>
    </source>
</evidence>
<dbReference type="Pfam" id="PF05197">
    <property type="entry name" value="TRIC"/>
    <property type="match status" value="1"/>
</dbReference>
<dbReference type="GO" id="GO:0005267">
    <property type="term" value="F:potassium channel activity"/>
    <property type="evidence" value="ECO:0007669"/>
    <property type="project" value="UniProtKB-KW"/>
</dbReference>
<feature type="transmembrane region" description="Helical" evidence="13">
    <location>
        <begin position="73"/>
        <end position="94"/>
    </location>
</feature>
<evidence type="ECO:0000313" key="14">
    <source>
        <dbReference type="EMBL" id="GMH80634.1"/>
    </source>
</evidence>
<keyword evidence="10 13" id="KW-0472">Membrane</keyword>
<keyword evidence="15" id="KW-1185">Reference proteome</keyword>
<keyword evidence="3" id="KW-0813">Transport</keyword>
<evidence type="ECO:0000256" key="1">
    <source>
        <dbReference type="ARBA" id="ARBA00004127"/>
    </source>
</evidence>
<gene>
    <name evidence="14" type="ORF">TrST_g641</name>
</gene>
<protein>
    <submittedName>
        <fullName evidence="14">Uncharacterized protein</fullName>
    </submittedName>
</protein>
<evidence type="ECO:0000256" key="10">
    <source>
        <dbReference type="ARBA" id="ARBA00023136"/>
    </source>
</evidence>
<evidence type="ECO:0000313" key="15">
    <source>
        <dbReference type="Proteomes" id="UP001165085"/>
    </source>
</evidence>
<dbReference type="GO" id="GO:0012505">
    <property type="term" value="C:endomembrane system"/>
    <property type="evidence" value="ECO:0007669"/>
    <property type="project" value="UniProtKB-SubCell"/>
</dbReference>